<dbReference type="GO" id="GO:0005975">
    <property type="term" value="P:carbohydrate metabolic process"/>
    <property type="evidence" value="ECO:0007669"/>
    <property type="project" value="InterPro"/>
</dbReference>
<dbReference type="GO" id="GO:0016301">
    <property type="term" value="F:kinase activity"/>
    <property type="evidence" value="ECO:0007669"/>
    <property type="project" value="UniProtKB-KW"/>
</dbReference>
<dbReference type="Gene3D" id="3.30.420.40">
    <property type="match status" value="2"/>
</dbReference>
<evidence type="ECO:0000256" key="4">
    <source>
        <dbReference type="RuleBase" id="RU003733"/>
    </source>
</evidence>
<evidence type="ECO:0000256" key="2">
    <source>
        <dbReference type="ARBA" id="ARBA00022679"/>
    </source>
</evidence>
<dbReference type="InterPro" id="IPR018484">
    <property type="entry name" value="FGGY_N"/>
</dbReference>
<keyword evidence="8" id="KW-1185">Reference proteome</keyword>
<organism evidence="7 8">
    <name type="scientific">Parapedobacter luteus</name>
    <dbReference type="NCBI Taxonomy" id="623280"/>
    <lineage>
        <taxon>Bacteria</taxon>
        <taxon>Pseudomonadati</taxon>
        <taxon>Bacteroidota</taxon>
        <taxon>Sphingobacteriia</taxon>
        <taxon>Sphingobacteriales</taxon>
        <taxon>Sphingobacteriaceae</taxon>
        <taxon>Parapedobacter</taxon>
    </lineage>
</organism>
<dbReference type="PIRSF" id="PIRSF000538">
    <property type="entry name" value="GlpK"/>
    <property type="match status" value="1"/>
</dbReference>
<dbReference type="PANTHER" id="PTHR43095">
    <property type="entry name" value="SUGAR KINASE"/>
    <property type="match status" value="1"/>
</dbReference>
<gene>
    <name evidence="7" type="ORF">SAMN05660226_03602</name>
</gene>
<dbReference type="CDD" id="cd07770">
    <property type="entry name" value="ASKHA_NBD_FGGY_GntK"/>
    <property type="match status" value="1"/>
</dbReference>
<evidence type="ECO:0000256" key="1">
    <source>
        <dbReference type="ARBA" id="ARBA00009156"/>
    </source>
</evidence>
<accession>A0A1T5EVQ1</accession>
<dbReference type="Pfam" id="PF00370">
    <property type="entry name" value="FGGY_N"/>
    <property type="match status" value="1"/>
</dbReference>
<keyword evidence="2 4" id="KW-0808">Transferase</keyword>
<evidence type="ECO:0000256" key="3">
    <source>
        <dbReference type="ARBA" id="ARBA00022777"/>
    </source>
</evidence>
<dbReference type="RefSeq" id="WP_245826988.1">
    <property type="nucleotide sequence ID" value="NZ_FUYS01000011.1"/>
</dbReference>
<name>A0A1T5EVQ1_9SPHI</name>
<dbReference type="PROSITE" id="PS00445">
    <property type="entry name" value="FGGY_KINASES_2"/>
    <property type="match status" value="1"/>
</dbReference>
<protein>
    <submittedName>
        <fullName evidence="7">Gluconate kinase, FGGY family</fullName>
    </submittedName>
</protein>
<dbReference type="InterPro" id="IPR043129">
    <property type="entry name" value="ATPase_NBD"/>
</dbReference>
<dbReference type="Proteomes" id="UP000190541">
    <property type="component" value="Unassembled WGS sequence"/>
</dbReference>
<dbReference type="SUPFAM" id="SSF53067">
    <property type="entry name" value="Actin-like ATPase domain"/>
    <property type="match status" value="2"/>
</dbReference>
<dbReference type="Pfam" id="PF02782">
    <property type="entry name" value="FGGY_C"/>
    <property type="match status" value="1"/>
</dbReference>
<evidence type="ECO:0000259" key="6">
    <source>
        <dbReference type="Pfam" id="PF02782"/>
    </source>
</evidence>
<comment type="similarity">
    <text evidence="1 4">Belongs to the FGGY kinase family.</text>
</comment>
<reference evidence="7 8" key="1">
    <citation type="submission" date="2017-02" db="EMBL/GenBank/DDBJ databases">
        <authorList>
            <person name="Peterson S.W."/>
        </authorList>
    </citation>
    <scope>NUCLEOTIDE SEQUENCE [LARGE SCALE GENOMIC DNA]</scope>
    <source>
        <strain evidence="7 8">DSM 22899</strain>
    </source>
</reference>
<dbReference type="GO" id="GO:0016773">
    <property type="term" value="F:phosphotransferase activity, alcohol group as acceptor"/>
    <property type="evidence" value="ECO:0007669"/>
    <property type="project" value="InterPro"/>
</dbReference>
<evidence type="ECO:0000313" key="8">
    <source>
        <dbReference type="Proteomes" id="UP000190541"/>
    </source>
</evidence>
<dbReference type="InterPro" id="IPR018483">
    <property type="entry name" value="Carb_kinase_FGGY_CS"/>
</dbReference>
<proteinExistence type="inferred from homology"/>
<sequence>MYFSIFVDTIVFYFIFQLYSVTTLMDYIIGVDIGTSGTKAVAFGIGGEVVAEYRIGYGILNPQPGYFEQEPDTLYMAVIQSIAGVGQAVAHTAPGNRVLGVGFSSAMHGLIAVDEQNAPLTNCIIWADTRSEMFATQLKATAAGLDIYLKTGTPIHPMSPLCKLGWMREHLPATFSHAHKFISIKEYVFFKLFGRYVVDESIASATGLFDSTAFDWYAPALALVGISKAQLSTLVPVTHTLTGLDKQAAKVMGIPEDTPFVVGGSDGCLANLGAHAIAPGDAAVTIGTSGAIRMASSLPKTDSQARTFSYVLTKDLFVLGGAVNNGGVVLSWYNDNFGVAGTTIEDAYQQLAEEAASVPAGAEGLIFLPYLAGERAPHWDANAKGLFFGVQMHHRKAHFTRAVFEGIVYGMYSVGKVLEEISGPVHVIHANGGFARSPMWVQLLADVFNKQVLVKESVESAAKGAFMVALKALNRITDFRDVLEDTVTARYLPDLDNHQRYQENFRLFERLYGRVKDEFYHSPN</sequence>
<keyword evidence="3 4" id="KW-0418">Kinase</keyword>
<evidence type="ECO:0000313" key="7">
    <source>
        <dbReference type="EMBL" id="SKB87928.1"/>
    </source>
</evidence>
<feature type="domain" description="Carbohydrate kinase FGGY N-terminal" evidence="5">
    <location>
        <begin position="27"/>
        <end position="273"/>
    </location>
</feature>
<dbReference type="AlphaFoldDB" id="A0A1T5EVQ1"/>
<dbReference type="EMBL" id="FUYS01000011">
    <property type="protein sequence ID" value="SKB87928.1"/>
    <property type="molecule type" value="Genomic_DNA"/>
</dbReference>
<dbReference type="InterPro" id="IPR018485">
    <property type="entry name" value="FGGY_C"/>
</dbReference>
<dbReference type="InterPro" id="IPR000577">
    <property type="entry name" value="Carb_kinase_FGGY"/>
</dbReference>
<dbReference type="PANTHER" id="PTHR43095:SF2">
    <property type="entry name" value="GLUCONOKINASE"/>
    <property type="match status" value="1"/>
</dbReference>
<dbReference type="STRING" id="623280.SAMN05660226_03602"/>
<evidence type="ECO:0000259" key="5">
    <source>
        <dbReference type="Pfam" id="PF00370"/>
    </source>
</evidence>
<feature type="domain" description="Carbohydrate kinase FGGY C-terminal" evidence="6">
    <location>
        <begin position="282"/>
        <end position="472"/>
    </location>
</feature>
<dbReference type="InterPro" id="IPR050406">
    <property type="entry name" value="FGGY_Carb_Kinase"/>
</dbReference>